<keyword evidence="2 7" id="KW-0349">Heme</keyword>
<evidence type="ECO:0000256" key="4">
    <source>
        <dbReference type="ARBA" id="ARBA00022729"/>
    </source>
</evidence>
<organism evidence="9 10">
    <name type="scientific">Bacteroides fragilis str. 3988T(B)14</name>
    <dbReference type="NCBI Taxonomy" id="1339315"/>
    <lineage>
        <taxon>Bacteria</taxon>
        <taxon>Pseudomonadati</taxon>
        <taxon>Bacteroidota</taxon>
        <taxon>Bacteroidia</taxon>
        <taxon>Bacteroidales</taxon>
        <taxon>Bacteroidaceae</taxon>
        <taxon>Bacteroides</taxon>
    </lineage>
</organism>
<keyword evidence="4" id="KW-0732">Signal</keyword>
<dbReference type="PROSITE" id="PS51007">
    <property type="entry name" value="CYTC"/>
    <property type="match status" value="2"/>
</dbReference>
<accession>A0A015TTI9</accession>
<evidence type="ECO:0000256" key="2">
    <source>
        <dbReference type="ARBA" id="ARBA00022617"/>
    </source>
</evidence>
<dbReference type="GO" id="GO:0046872">
    <property type="term" value="F:metal ion binding"/>
    <property type="evidence" value="ECO:0007669"/>
    <property type="project" value="UniProtKB-KW"/>
</dbReference>
<dbReference type="InterPro" id="IPR036909">
    <property type="entry name" value="Cyt_c-like_dom_sf"/>
</dbReference>
<dbReference type="RefSeq" id="WP_022348158.1">
    <property type="nucleotide sequence ID" value="NZ_JGCY01000328.1"/>
</dbReference>
<sequence>MKTYKLLFVTLLGTVCISCGHPSHKTGSEKEALGKLLFHDTSLSEPPGQSCATCHASSKGFADEQARAISEGAVQGLFSQRNSMSVCYAAFVPELHYDDDDENYVGGLFWDGRSPSLQDQAGIPLLNPVEMGNRDKQMVAEKVKRTPYYNRIVQIYGETEHADSLFAHVTDALAAYQASREINPFTSKYDAYKKGNYQLTEQEARGKELFKDKGQCAECHILDRDKRAHRTLFTDHTYDNLGIPKLPDHPHYKVAAEYFLLTADSVDLGLGAIVNAESENGKFRVLTLRNVELTAPYGHNGYFKTLEEIVHFYNVRDVSDEFPPAEYPATVNKEELGNLGLTQEEEADIVAFMKTLTDGYMKVHKSEKR</sequence>
<feature type="domain" description="Cytochrome c" evidence="8">
    <location>
        <begin position="201"/>
        <end position="357"/>
    </location>
</feature>
<dbReference type="InterPro" id="IPR004852">
    <property type="entry name" value="Di-haem_cyt_c_peroxidsae"/>
</dbReference>
<keyword evidence="6 7" id="KW-0408">Iron</keyword>
<comment type="subcellular location">
    <subcellularLocation>
        <location evidence="1">Cell envelope</location>
    </subcellularLocation>
</comment>
<dbReference type="Pfam" id="PF03150">
    <property type="entry name" value="CCP_MauG"/>
    <property type="match status" value="1"/>
</dbReference>
<dbReference type="GO" id="GO:0009055">
    <property type="term" value="F:electron transfer activity"/>
    <property type="evidence" value="ECO:0007669"/>
    <property type="project" value="InterPro"/>
</dbReference>
<evidence type="ECO:0000259" key="8">
    <source>
        <dbReference type="PROSITE" id="PS51007"/>
    </source>
</evidence>
<dbReference type="PANTHER" id="PTHR30600">
    <property type="entry name" value="CYTOCHROME C PEROXIDASE-RELATED"/>
    <property type="match status" value="1"/>
</dbReference>
<name>A0A015TTI9_BACFG</name>
<gene>
    <name evidence="9" type="ORF">M124_2263</name>
</gene>
<keyword evidence="5" id="KW-0560">Oxidoreductase</keyword>
<dbReference type="Proteomes" id="UP000020529">
    <property type="component" value="Unassembled WGS sequence"/>
</dbReference>
<evidence type="ECO:0000256" key="1">
    <source>
        <dbReference type="ARBA" id="ARBA00004196"/>
    </source>
</evidence>
<protein>
    <submittedName>
        <fullName evidence="9">Cytochrome c family protein</fullName>
    </submittedName>
</protein>
<dbReference type="GO" id="GO:0020037">
    <property type="term" value="F:heme binding"/>
    <property type="evidence" value="ECO:0007669"/>
    <property type="project" value="InterPro"/>
</dbReference>
<proteinExistence type="predicted"/>
<dbReference type="Gene3D" id="1.10.760.10">
    <property type="entry name" value="Cytochrome c-like domain"/>
    <property type="match status" value="2"/>
</dbReference>
<reference evidence="9 10" key="1">
    <citation type="submission" date="2014-02" db="EMBL/GenBank/DDBJ databases">
        <authorList>
            <person name="Sears C."/>
            <person name="Carroll K."/>
            <person name="Sack B.R."/>
            <person name="Qadri F."/>
            <person name="Myers L.L."/>
            <person name="Chung G.-T."/>
            <person name="Escheverria P."/>
            <person name="Fraser C.M."/>
            <person name="Sadzewicz L."/>
            <person name="Shefchek K.A."/>
            <person name="Tallon L."/>
            <person name="Das S.P."/>
            <person name="Daugherty S."/>
            <person name="Mongodin E.F."/>
        </authorList>
    </citation>
    <scope>NUCLEOTIDE SEQUENCE [LARGE SCALE GENOMIC DNA]</scope>
    <source>
        <strain evidence="10">3988T(B)14</strain>
    </source>
</reference>
<comment type="caution">
    <text evidence="9">The sequence shown here is derived from an EMBL/GenBank/DDBJ whole genome shotgun (WGS) entry which is preliminary data.</text>
</comment>
<evidence type="ECO:0000256" key="5">
    <source>
        <dbReference type="ARBA" id="ARBA00023002"/>
    </source>
</evidence>
<evidence type="ECO:0000313" key="9">
    <source>
        <dbReference type="EMBL" id="EXY73981.1"/>
    </source>
</evidence>
<evidence type="ECO:0000313" key="10">
    <source>
        <dbReference type="Proteomes" id="UP000020529"/>
    </source>
</evidence>
<dbReference type="PATRIC" id="fig|1339315.3.peg.2975"/>
<keyword evidence="3 7" id="KW-0479">Metal-binding</keyword>
<evidence type="ECO:0000256" key="3">
    <source>
        <dbReference type="ARBA" id="ARBA00022723"/>
    </source>
</evidence>
<dbReference type="AlphaFoldDB" id="A0A015TTI9"/>
<dbReference type="InterPro" id="IPR009056">
    <property type="entry name" value="Cyt_c-like_dom"/>
</dbReference>
<dbReference type="EMBL" id="JGCY01000328">
    <property type="protein sequence ID" value="EXY73981.1"/>
    <property type="molecule type" value="Genomic_DNA"/>
</dbReference>
<dbReference type="GO" id="GO:0030313">
    <property type="term" value="C:cell envelope"/>
    <property type="evidence" value="ECO:0007669"/>
    <property type="project" value="UniProtKB-SubCell"/>
</dbReference>
<evidence type="ECO:0000256" key="7">
    <source>
        <dbReference type="PROSITE-ProRule" id="PRU00433"/>
    </source>
</evidence>
<dbReference type="InterPro" id="IPR051395">
    <property type="entry name" value="Cytochrome_c_Peroxidase/MauG"/>
</dbReference>
<dbReference type="SUPFAM" id="SSF46626">
    <property type="entry name" value="Cytochrome c"/>
    <property type="match status" value="2"/>
</dbReference>
<feature type="domain" description="Cytochrome c" evidence="8">
    <location>
        <begin position="29"/>
        <end position="147"/>
    </location>
</feature>
<evidence type="ECO:0000256" key="6">
    <source>
        <dbReference type="ARBA" id="ARBA00023004"/>
    </source>
</evidence>
<dbReference type="PANTHER" id="PTHR30600:SF10">
    <property type="entry name" value="BLL6722 PROTEIN"/>
    <property type="match status" value="1"/>
</dbReference>
<dbReference type="GO" id="GO:0004130">
    <property type="term" value="F:cytochrome-c peroxidase activity"/>
    <property type="evidence" value="ECO:0007669"/>
    <property type="project" value="TreeGrafter"/>
</dbReference>